<dbReference type="InterPro" id="IPR040325">
    <property type="entry name" value="RIMBP1/2/3"/>
</dbReference>
<evidence type="ECO:0000313" key="3">
    <source>
        <dbReference type="Proteomes" id="UP000887013"/>
    </source>
</evidence>
<dbReference type="PANTHER" id="PTHR14234">
    <property type="entry name" value="RIM BINDING PROTEIN-RELATED"/>
    <property type="match status" value="1"/>
</dbReference>
<dbReference type="Proteomes" id="UP000887013">
    <property type="component" value="Unassembled WGS sequence"/>
</dbReference>
<dbReference type="EMBL" id="BMAW01131427">
    <property type="protein sequence ID" value="GFU39476.1"/>
    <property type="molecule type" value="Genomic_DNA"/>
</dbReference>
<proteinExistence type="predicted"/>
<organism evidence="2 3">
    <name type="scientific">Nephila pilipes</name>
    <name type="common">Giant wood spider</name>
    <name type="synonym">Nephila maculata</name>
    <dbReference type="NCBI Taxonomy" id="299642"/>
    <lineage>
        <taxon>Eukaryota</taxon>
        <taxon>Metazoa</taxon>
        <taxon>Ecdysozoa</taxon>
        <taxon>Arthropoda</taxon>
        <taxon>Chelicerata</taxon>
        <taxon>Arachnida</taxon>
        <taxon>Araneae</taxon>
        <taxon>Araneomorphae</taxon>
        <taxon>Entelegynae</taxon>
        <taxon>Araneoidea</taxon>
        <taxon>Nephilidae</taxon>
        <taxon>Nephila</taxon>
    </lineage>
</organism>
<keyword evidence="3" id="KW-1185">Reference proteome</keyword>
<dbReference type="PANTHER" id="PTHR14234:SF19">
    <property type="entry name" value="RIM-BINDING PROTEIN, ISOFORM F"/>
    <property type="match status" value="1"/>
</dbReference>
<accession>A0A8X6USW5</accession>
<protein>
    <submittedName>
        <fullName evidence="2">RIMS-binding protein 2</fullName>
    </submittedName>
</protein>
<dbReference type="AlphaFoldDB" id="A0A8X6USW5"/>
<sequence length="159" mass="18718">MHLFTRICFPFQEIRLQKKDFEVQQLKQELSDKQLLCANLEHRLLVTLEEGKKENNLEEPFQHSEAATEECFQLLSSFDTFTSQSTLAKSEVERHQGKTNNLEALVKHMREAADKRKELEKQHADAIAELQRKQEEHRHHHYANKTEKQAAQEAIQNLE</sequence>
<reference evidence="2" key="1">
    <citation type="submission" date="2020-08" db="EMBL/GenBank/DDBJ databases">
        <title>Multicomponent nature underlies the extraordinary mechanical properties of spider dragline silk.</title>
        <authorList>
            <person name="Kono N."/>
            <person name="Nakamura H."/>
            <person name="Mori M."/>
            <person name="Yoshida Y."/>
            <person name="Ohtoshi R."/>
            <person name="Malay A.D."/>
            <person name="Moran D.A.P."/>
            <person name="Tomita M."/>
            <person name="Numata K."/>
            <person name="Arakawa K."/>
        </authorList>
    </citation>
    <scope>NUCLEOTIDE SEQUENCE</scope>
</reference>
<name>A0A8X6USW5_NEPPI</name>
<evidence type="ECO:0000256" key="1">
    <source>
        <dbReference type="SAM" id="MobiDB-lite"/>
    </source>
</evidence>
<dbReference type="GO" id="GO:0007274">
    <property type="term" value="P:neuromuscular synaptic transmission"/>
    <property type="evidence" value="ECO:0007669"/>
    <property type="project" value="TreeGrafter"/>
</dbReference>
<gene>
    <name evidence="2" type="primary">RIMBP2_4</name>
    <name evidence="2" type="ORF">NPIL_644571</name>
</gene>
<comment type="caution">
    <text evidence="2">The sequence shown here is derived from an EMBL/GenBank/DDBJ whole genome shotgun (WGS) entry which is preliminary data.</text>
</comment>
<feature type="region of interest" description="Disordered" evidence="1">
    <location>
        <begin position="132"/>
        <end position="159"/>
    </location>
</feature>
<evidence type="ECO:0000313" key="2">
    <source>
        <dbReference type="EMBL" id="GFU39476.1"/>
    </source>
</evidence>
<feature type="non-terminal residue" evidence="2">
    <location>
        <position position="1"/>
    </location>
</feature>
<dbReference type="GO" id="GO:0045202">
    <property type="term" value="C:synapse"/>
    <property type="evidence" value="ECO:0007669"/>
    <property type="project" value="GOC"/>
</dbReference>